<keyword evidence="2" id="KW-1185">Reference proteome</keyword>
<comment type="caution">
    <text evidence="1">The sequence shown here is derived from an EMBL/GenBank/DDBJ whole genome shotgun (WGS) entry which is preliminary data.</text>
</comment>
<name>A0ABQ7DNK6_BRACR</name>
<reference evidence="1 2" key="1">
    <citation type="journal article" date="2020" name="BMC Genomics">
        <title>Intraspecific diversification of the crop wild relative Brassica cretica Lam. using demographic model selection.</title>
        <authorList>
            <person name="Kioukis A."/>
            <person name="Michalopoulou V.A."/>
            <person name="Briers L."/>
            <person name="Pirintsos S."/>
            <person name="Studholme D.J."/>
            <person name="Pavlidis P."/>
            <person name="Sarris P.F."/>
        </authorList>
    </citation>
    <scope>NUCLEOTIDE SEQUENCE [LARGE SCALE GENOMIC DNA]</scope>
    <source>
        <strain evidence="2">cv. PFS-1207/04</strain>
    </source>
</reference>
<evidence type="ECO:0000313" key="1">
    <source>
        <dbReference type="EMBL" id="KAF3578730.1"/>
    </source>
</evidence>
<sequence length="114" mass="12518">MVVVEFAPLVLFQNTSGAHLLRSLDLAHMPLNIDQFWFSLGQYVLHGSALLLFQLLVSSSSGSTSLLKMEMTVEALHPRIDTFSLLKCVCSYAVVQLGVVGSCKDRRLSILCSC</sequence>
<dbReference type="Proteomes" id="UP000266723">
    <property type="component" value="Unassembled WGS sequence"/>
</dbReference>
<organism evidence="1 2">
    <name type="scientific">Brassica cretica</name>
    <name type="common">Mustard</name>
    <dbReference type="NCBI Taxonomy" id="69181"/>
    <lineage>
        <taxon>Eukaryota</taxon>
        <taxon>Viridiplantae</taxon>
        <taxon>Streptophyta</taxon>
        <taxon>Embryophyta</taxon>
        <taxon>Tracheophyta</taxon>
        <taxon>Spermatophyta</taxon>
        <taxon>Magnoliopsida</taxon>
        <taxon>eudicotyledons</taxon>
        <taxon>Gunneridae</taxon>
        <taxon>Pentapetalae</taxon>
        <taxon>rosids</taxon>
        <taxon>malvids</taxon>
        <taxon>Brassicales</taxon>
        <taxon>Brassicaceae</taxon>
        <taxon>Brassiceae</taxon>
        <taxon>Brassica</taxon>
    </lineage>
</organism>
<evidence type="ECO:0000313" key="2">
    <source>
        <dbReference type="Proteomes" id="UP000266723"/>
    </source>
</evidence>
<gene>
    <name evidence="1" type="ORF">DY000_02033137</name>
</gene>
<accession>A0ABQ7DNK6</accession>
<proteinExistence type="predicted"/>
<protein>
    <submittedName>
        <fullName evidence="1">Uncharacterized protein</fullName>
    </submittedName>
</protein>
<dbReference type="EMBL" id="QGKV02000649">
    <property type="protein sequence ID" value="KAF3578730.1"/>
    <property type="molecule type" value="Genomic_DNA"/>
</dbReference>